<evidence type="ECO:0000313" key="5">
    <source>
        <dbReference type="Proteomes" id="UP000483261"/>
    </source>
</evidence>
<dbReference type="Pfam" id="PF02470">
    <property type="entry name" value="MlaD"/>
    <property type="match status" value="1"/>
</dbReference>
<dbReference type="AlphaFoldDB" id="A0A6M1R9L5"/>
<comment type="caution">
    <text evidence="4">The sequence shown here is derived from an EMBL/GenBank/DDBJ whole genome shotgun (WGS) entry which is preliminary data.</text>
</comment>
<reference evidence="4 5" key="1">
    <citation type="submission" date="2020-02" db="EMBL/GenBank/DDBJ databases">
        <title>Whole-genome analyses of novel actinobacteria.</title>
        <authorList>
            <person name="Sahin N."/>
        </authorList>
    </citation>
    <scope>NUCLEOTIDE SEQUENCE [LARGE SCALE GENOMIC DNA]</scope>
    <source>
        <strain evidence="4 5">KC13</strain>
    </source>
</reference>
<accession>A0A6M1R9L5</accession>
<dbReference type="PANTHER" id="PTHR33371:SF4">
    <property type="entry name" value="INTERMEMBRANE PHOSPHOLIPID TRANSPORT SYSTEM BINDING PROTEIN MLAD"/>
    <property type="match status" value="1"/>
</dbReference>
<dbReference type="InterPro" id="IPR052336">
    <property type="entry name" value="MlaD_Phospholipid_Transporter"/>
</dbReference>
<dbReference type="InterPro" id="IPR003399">
    <property type="entry name" value="Mce/MlaD"/>
</dbReference>
<dbReference type="PANTHER" id="PTHR33371">
    <property type="entry name" value="INTERMEMBRANE PHOSPHOLIPID TRANSPORT SYSTEM BINDING PROTEIN MLAD-RELATED"/>
    <property type="match status" value="1"/>
</dbReference>
<dbReference type="RefSeq" id="WP_165112013.1">
    <property type="nucleotide sequence ID" value="NZ_JAALAA010000013.1"/>
</dbReference>
<feature type="region of interest" description="Disordered" evidence="1">
    <location>
        <begin position="389"/>
        <end position="448"/>
    </location>
</feature>
<gene>
    <name evidence="4" type="ORF">G5C66_16320</name>
</gene>
<dbReference type="InterPro" id="IPR024516">
    <property type="entry name" value="Mce_C"/>
</dbReference>
<protein>
    <submittedName>
        <fullName evidence="4">MCE family protein</fullName>
    </submittedName>
</protein>
<sequence length="448" mass="46421">MTSIIERLTDSPRRVAARRRGAAYVPAAGSERPSGPSLRSKWAALPVALVVMCGLLLVSEVAAPDTKLVTASFPQAVSIYEGSDVVIMGVKVGKVASLEAKGDHVDAVIEYESDYKLPKDVKAAIVTPTLVADRFIQLTPAYTGGPTLADGGEIPIERTAVPVELDRIYASLSELTTALGPNGANKNGALSDVLSEGADALEGNGKLGNQAIADMSEAAQVLGGNSEQLFSTLSQLSEVTRTLARNDETTEKFLTDLSTVSTQLAGESDELDQALAAIAQAVKVTKSFVENNSDALVGDVKELNKTLNILAKEKETLGTVVDLAPLGLGNLAESFDPASGSVGFRLQVGPIGSDLSNILCMIVENDQIPGAKEICALFKALLPNGSTAPAGQALTEGSAPTDRDTETGLPLDTGTPAKQPEVEPEVVTEGGIGALSGSLQDLMSGGRK</sequence>
<evidence type="ECO:0000259" key="3">
    <source>
        <dbReference type="Pfam" id="PF11887"/>
    </source>
</evidence>
<name>A0A6M1R9L5_9ACTN</name>
<feature type="domain" description="Mammalian cell entry C-terminal" evidence="3">
    <location>
        <begin position="147"/>
        <end position="322"/>
    </location>
</feature>
<evidence type="ECO:0000313" key="4">
    <source>
        <dbReference type="EMBL" id="NGN94298.1"/>
    </source>
</evidence>
<evidence type="ECO:0000256" key="1">
    <source>
        <dbReference type="SAM" id="MobiDB-lite"/>
    </source>
</evidence>
<dbReference type="Pfam" id="PF11887">
    <property type="entry name" value="Mce4_CUP1"/>
    <property type="match status" value="1"/>
</dbReference>
<keyword evidence="5" id="KW-1185">Reference proteome</keyword>
<dbReference type="NCBIfam" id="TIGR00996">
    <property type="entry name" value="Mtu_fam_mce"/>
    <property type="match status" value="1"/>
</dbReference>
<dbReference type="InterPro" id="IPR005693">
    <property type="entry name" value="Mce"/>
</dbReference>
<dbReference type="EMBL" id="JAALAA010000013">
    <property type="protein sequence ID" value="NGN94298.1"/>
    <property type="molecule type" value="Genomic_DNA"/>
</dbReference>
<dbReference type="GO" id="GO:0005576">
    <property type="term" value="C:extracellular region"/>
    <property type="evidence" value="ECO:0007669"/>
    <property type="project" value="TreeGrafter"/>
</dbReference>
<proteinExistence type="predicted"/>
<evidence type="ECO:0000259" key="2">
    <source>
        <dbReference type="Pfam" id="PF02470"/>
    </source>
</evidence>
<dbReference type="Proteomes" id="UP000483261">
    <property type="component" value="Unassembled WGS sequence"/>
</dbReference>
<organism evidence="4 5">
    <name type="scientific">Nocardioides turkmenicus</name>
    <dbReference type="NCBI Taxonomy" id="2711220"/>
    <lineage>
        <taxon>Bacteria</taxon>
        <taxon>Bacillati</taxon>
        <taxon>Actinomycetota</taxon>
        <taxon>Actinomycetes</taxon>
        <taxon>Propionibacteriales</taxon>
        <taxon>Nocardioidaceae</taxon>
        <taxon>Nocardioides</taxon>
    </lineage>
</organism>
<feature type="domain" description="Mce/MlaD" evidence="2">
    <location>
        <begin position="66"/>
        <end position="140"/>
    </location>
</feature>